<sequence>MSAKPREVSSNDAQLDPESEYSSQRQPVQEKRKQQRRQHTKYQCPADFVFCNFRPCASTRLESVNDGNTELWLIKAPVTFSPDSFSGIRVPMMGLETIQPHTGHQAGLQHPQQTRRRGQLSPSDDRWPAARRRALRPCLLWHHPISARATEIAWATRLLWPIPACPRPLSSRRGSNSGSSPLGAEPHPARGPKYESSRRTSTQIAPRQPSV</sequence>
<feature type="region of interest" description="Disordered" evidence="1">
    <location>
        <begin position="1"/>
        <end position="39"/>
    </location>
</feature>
<dbReference type="InterPro" id="IPR013240">
    <property type="entry name" value="DNA-dir_RNA_pol1_su_RPA34"/>
</dbReference>
<dbReference type="GO" id="GO:0005736">
    <property type="term" value="C:RNA polymerase I complex"/>
    <property type="evidence" value="ECO:0007669"/>
    <property type="project" value="TreeGrafter"/>
</dbReference>
<feature type="region of interest" description="Disordered" evidence="1">
    <location>
        <begin position="169"/>
        <end position="211"/>
    </location>
</feature>
<proteinExistence type="predicted"/>
<gene>
    <name evidence="2" type="ORF">SKAU_G00093240</name>
</gene>
<dbReference type="OrthoDB" id="10071093at2759"/>
<reference evidence="2" key="1">
    <citation type="journal article" date="2023" name="Science">
        <title>Genome structures resolve the early diversification of teleost fishes.</title>
        <authorList>
            <person name="Parey E."/>
            <person name="Louis A."/>
            <person name="Montfort J."/>
            <person name="Bouchez O."/>
            <person name="Roques C."/>
            <person name="Iampietro C."/>
            <person name="Lluch J."/>
            <person name="Castinel A."/>
            <person name="Donnadieu C."/>
            <person name="Desvignes T."/>
            <person name="Floi Bucao C."/>
            <person name="Jouanno E."/>
            <person name="Wen M."/>
            <person name="Mejri S."/>
            <person name="Dirks R."/>
            <person name="Jansen H."/>
            <person name="Henkel C."/>
            <person name="Chen W.J."/>
            <person name="Zahm M."/>
            <person name="Cabau C."/>
            <person name="Klopp C."/>
            <person name="Thompson A.W."/>
            <person name="Robinson-Rechavi M."/>
            <person name="Braasch I."/>
            <person name="Lecointre G."/>
            <person name="Bobe J."/>
            <person name="Postlethwait J.H."/>
            <person name="Berthelot C."/>
            <person name="Roest Crollius H."/>
            <person name="Guiguen Y."/>
        </authorList>
    </citation>
    <scope>NUCLEOTIDE SEQUENCE</scope>
    <source>
        <strain evidence="2">WJC10195</strain>
    </source>
</reference>
<comment type="caution">
    <text evidence="2">The sequence shown here is derived from an EMBL/GenBank/DDBJ whole genome shotgun (WGS) entry which is preliminary data.</text>
</comment>
<evidence type="ECO:0000256" key="1">
    <source>
        <dbReference type="SAM" id="MobiDB-lite"/>
    </source>
</evidence>
<feature type="region of interest" description="Disordered" evidence="1">
    <location>
        <begin position="102"/>
        <end position="128"/>
    </location>
</feature>
<protein>
    <submittedName>
        <fullName evidence="2">Uncharacterized protein</fullName>
    </submittedName>
</protein>
<dbReference type="GO" id="GO:0003723">
    <property type="term" value="F:RNA binding"/>
    <property type="evidence" value="ECO:0007669"/>
    <property type="project" value="TreeGrafter"/>
</dbReference>
<dbReference type="EMBL" id="JAINUF010000003">
    <property type="protein sequence ID" value="KAJ8369296.1"/>
    <property type="molecule type" value="Genomic_DNA"/>
</dbReference>
<dbReference type="PANTHER" id="PTHR15484">
    <property type="entry name" value="DNA-DIRECTED RNA POLYMERASE I SUBUNIT RPA34"/>
    <property type="match status" value="1"/>
</dbReference>
<evidence type="ECO:0000313" key="2">
    <source>
        <dbReference type="EMBL" id="KAJ8369296.1"/>
    </source>
</evidence>
<dbReference type="Gene3D" id="6.20.250.70">
    <property type="match status" value="1"/>
</dbReference>
<dbReference type="PANTHER" id="PTHR15484:SF8">
    <property type="entry name" value="DNA-DIRECTED RNA POLYMERASE I SUBUNIT RPA34"/>
    <property type="match status" value="1"/>
</dbReference>
<accession>A0A9Q1FX48</accession>
<dbReference type="GO" id="GO:0006360">
    <property type="term" value="P:transcription by RNA polymerase I"/>
    <property type="evidence" value="ECO:0007669"/>
    <property type="project" value="InterPro"/>
</dbReference>
<dbReference type="Proteomes" id="UP001152622">
    <property type="component" value="Chromosome 3"/>
</dbReference>
<feature type="compositionally biased region" description="Low complexity" evidence="1">
    <location>
        <begin position="169"/>
        <end position="183"/>
    </location>
</feature>
<keyword evidence="3" id="KW-1185">Reference proteome</keyword>
<evidence type="ECO:0000313" key="3">
    <source>
        <dbReference type="Proteomes" id="UP001152622"/>
    </source>
</evidence>
<feature type="compositionally biased region" description="Polar residues" evidence="1">
    <location>
        <begin position="199"/>
        <end position="211"/>
    </location>
</feature>
<dbReference type="AlphaFoldDB" id="A0A9Q1FX48"/>
<name>A0A9Q1FX48_SYNKA</name>
<organism evidence="2 3">
    <name type="scientific">Synaphobranchus kaupii</name>
    <name type="common">Kaup's arrowtooth eel</name>
    <dbReference type="NCBI Taxonomy" id="118154"/>
    <lineage>
        <taxon>Eukaryota</taxon>
        <taxon>Metazoa</taxon>
        <taxon>Chordata</taxon>
        <taxon>Craniata</taxon>
        <taxon>Vertebrata</taxon>
        <taxon>Euteleostomi</taxon>
        <taxon>Actinopterygii</taxon>
        <taxon>Neopterygii</taxon>
        <taxon>Teleostei</taxon>
        <taxon>Anguilliformes</taxon>
        <taxon>Synaphobranchidae</taxon>
        <taxon>Synaphobranchus</taxon>
    </lineage>
</organism>